<sequence>MEKYIDTIKEYAQKLAAAGSEVSDEDLVFYTLRGLPGEFNGFKTAIRTRGKPVVFDELVAMLNGEDLQLSAELPSDHTIVLVAAQENGKHQGMSNITAGNALSNSMSQLGISTHPPAQTDSNSQGNNRGRGGRGPRYFKDPCEICGRNNHTTNYCYYKSSNSNDFAGGQWKSNATQSQPPQLFHNNVSPQFIQAPHMLQYFPFQMSPTSSVIQSQVQYFGSSVPVSQFGGSWIPSTMPSGQIPFSTQSVRSTNGLTSASTAASPAFAGFTGGYQPTRMVNGFYGVPGFTAAYQPTAMVASSSGQSAGPESIENRAYENMALISFSHLKEIAGKFPTEMPMIRTLEDINAQFGIFFLGTNRDAMSESHSSLPGDLAFDQRHESTNRQYHRMENNLDVTGVSDLSQNGEDTPWHSNRSSNIREALHLESNESAARSPKSPKSEGKREVIEQFQPSVYVTLVQLQNVEAPGLRSGDRRRRGIEPLRQQDYTTVVTVGRSAERQWAECRTLEDRKSPSKSL</sequence>
<protein>
    <submittedName>
        <fullName evidence="1">Uncharacterized protein</fullName>
    </submittedName>
</protein>
<dbReference type="EMBL" id="CM037153">
    <property type="protein sequence ID" value="KAH7856872.1"/>
    <property type="molecule type" value="Genomic_DNA"/>
</dbReference>
<gene>
    <name evidence="1" type="ORF">Vadar_006472</name>
</gene>
<comment type="caution">
    <text evidence="1">The sequence shown here is derived from an EMBL/GenBank/DDBJ whole genome shotgun (WGS) entry which is preliminary data.</text>
</comment>
<name>A0ACB7YTS9_9ERIC</name>
<reference evidence="1 2" key="1">
    <citation type="journal article" date="2021" name="Hortic Res">
        <title>High-quality reference genome and annotation aids understanding of berry development for evergreen blueberry (Vaccinium darrowii).</title>
        <authorList>
            <person name="Yu J."/>
            <person name="Hulse-Kemp A.M."/>
            <person name="Babiker E."/>
            <person name="Staton M."/>
        </authorList>
    </citation>
    <scope>NUCLEOTIDE SEQUENCE [LARGE SCALE GENOMIC DNA]</scope>
    <source>
        <strain evidence="2">cv. NJ 8807/NJ 8810</strain>
        <tissue evidence="1">Young leaf</tissue>
    </source>
</reference>
<evidence type="ECO:0000313" key="1">
    <source>
        <dbReference type="EMBL" id="KAH7856872.1"/>
    </source>
</evidence>
<proteinExistence type="predicted"/>
<accession>A0ACB7YTS9</accession>
<dbReference type="Proteomes" id="UP000828048">
    <property type="component" value="Chromosome 3"/>
</dbReference>
<organism evidence="1 2">
    <name type="scientific">Vaccinium darrowii</name>
    <dbReference type="NCBI Taxonomy" id="229202"/>
    <lineage>
        <taxon>Eukaryota</taxon>
        <taxon>Viridiplantae</taxon>
        <taxon>Streptophyta</taxon>
        <taxon>Embryophyta</taxon>
        <taxon>Tracheophyta</taxon>
        <taxon>Spermatophyta</taxon>
        <taxon>Magnoliopsida</taxon>
        <taxon>eudicotyledons</taxon>
        <taxon>Gunneridae</taxon>
        <taxon>Pentapetalae</taxon>
        <taxon>asterids</taxon>
        <taxon>Ericales</taxon>
        <taxon>Ericaceae</taxon>
        <taxon>Vaccinioideae</taxon>
        <taxon>Vaccinieae</taxon>
        <taxon>Vaccinium</taxon>
    </lineage>
</organism>
<keyword evidence="2" id="KW-1185">Reference proteome</keyword>
<evidence type="ECO:0000313" key="2">
    <source>
        <dbReference type="Proteomes" id="UP000828048"/>
    </source>
</evidence>